<name>A0AA46DCG5_9BURK</name>
<dbReference type="EMBL" id="SLXF01000006">
    <property type="protein sequence ID" value="TCP06575.1"/>
    <property type="molecule type" value="Genomic_DNA"/>
</dbReference>
<dbReference type="RefSeq" id="WP_132765394.1">
    <property type="nucleotide sequence ID" value="NZ_CP110416.1"/>
</dbReference>
<feature type="domain" description="Terminase large subunit GpA endonuclease" evidence="3">
    <location>
        <begin position="322"/>
        <end position="608"/>
    </location>
</feature>
<gene>
    <name evidence="4" type="ORF">EV676_10658</name>
</gene>
<evidence type="ECO:0000259" key="3">
    <source>
        <dbReference type="Pfam" id="PF20454"/>
    </source>
</evidence>
<dbReference type="GO" id="GO:0004519">
    <property type="term" value="F:endonuclease activity"/>
    <property type="evidence" value="ECO:0007669"/>
    <property type="project" value="InterPro"/>
</dbReference>
<dbReference type="Proteomes" id="UP000294772">
    <property type="component" value="Unassembled WGS sequence"/>
</dbReference>
<evidence type="ECO:0000313" key="5">
    <source>
        <dbReference type="Proteomes" id="UP000294772"/>
    </source>
</evidence>
<dbReference type="AlphaFoldDB" id="A0AA46DCG5"/>
<dbReference type="InterPro" id="IPR046453">
    <property type="entry name" value="GpA_ATPase"/>
</dbReference>
<feature type="region of interest" description="Disordered" evidence="1">
    <location>
        <begin position="631"/>
        <end position="651"/>
    </location>
</feature>
<proteinExistence type="inferred from homology"/>
<protein>
    <submittedName>
        <fullName evidence="4">Phage terminase large subunit GpA-like protein</fullName>
    </submittedName>
</protein>
<evidence type="ECO:0000259" key="2">
    <source>
        <dbReference type="Pfam" id="PF05876"/>
    </source>
</evidence>
<evidence type="ECO:0000313" key="4">
    <source>
        <dbReference type="EMBL" id="TCP06575.1"/>
    </source>
</evidence>
<feature type="domain" description="Phage terminase large subunit GpA ATPase" evidence="2">
    <location>
        <begin position="44"/>
        <end position="289"/>
    </location>
</feature>
<dbReference type="PANTHER" id="PTHR34413:SF2">
    <property type="entry name" value="PROPHAGE TAIL FIBER ASSEMBLY PROTEIN HOMOLOG TFAE-RELATED"/>
    <property type="match status" value="1"/>
</dbReference>
<dbReference type="InterPro" id="IPR027417">
    <property type="entry name" value="P-loop_NTPase"/>
</dbReference>
<dbReference type="Gene3D" id="3.40.50.300">
    <property type="entry name" value="P-loop containing nucleotide triphosphate hydrolases"/>
    <property type="match status" value="1"/>
</dbReference>
<dbReference type="InterPro" id="IPR046454">
    <property type="entry name" value="GpA_endonuclease"/>
</dbReference>
<dbReference type="InterPro" id="IPR051220">
    <property type="entry name" value="TFA_Chaperone"/>
</dbReference>
<dbReference type="Pfam" id="PF05876">
    <property type="entry name" value="GpA_ATPase"/>
    <property type="match status" value="1"/>
</dbReference>
<dbReference type="PANTHER" id="PTHR34413">
    <property type="entry name" value="PROPHAGE TAIL FIBER ASSEMBLY PROTEIN HOMOLOG TFAE-RELATED-RELATED"/>
    <property type="match status" value="1"/>
</dbReference>
<evidence type="ECO:0000256" key="1">
    <source>
        <dbReference type="SAM" id="MobiDB-lite"/>
    </source>
</evidence>
<dbReference type="HAMAP" id="MF_04144">
    <property type="entry name" value="TERL_LAMBDA"/>
    <property type="match status" value="1"/>
</dbReference>
<comment type="caution">
    <text evidence="4">The sequence shown here is derived from an EMBL/GenBank/DDBJ whole genome shotgun (WGS) entry which is preliminary data.</text>
</comment>
<dbReference type="GO" id="GO:0016887">
    <property type="term" value="F:ATP hydrolysis activity"/>
    <property type="evidence" value="ECO:0007669"/>
    <property type="project" value="InterPro"/>
</dbReference>
<sequence>MDLSEIRRALAAGLQPLRVEEPLRLSEWADKHFYLSAESSYVEQRWEAYPPQVGIMDVISDDRVREVTVRKSARVGYTKILLAAIGYFAHHKRRNQGLWQPTDDDADEFCKTELEPMLRDVKAMADVFPEFLAKHKHNTLRQKVFLGSTLYLRGGKAAKNYRRLTLDVAYLDELSGFDRNIEKEGAPDALAAKRVEGATFPKLVAGSTPKIKGLCLIDQRAEQADVLLKWMVPCPHCEEYHPLTWGGPKEHHGMKWLDGDPSTVRHVCPHCGGLMTQADYLSVWRRGQWRSVDGHWRLGGDGRWYDAAGVEVYPPERVAMDLWTACLPIASWQQIVTEFLAAVEKSKAGDKTALQTFVNTTLGEAWEDDEGERADEHELAKRAEAYPLRRVPSGCLVLVAGIDVQDNRFEVVVWGFGRGEEMWVIDYQILAANPADERDWQKLDAYLMTRFPQERGPGLGIEAAAIDTGGHFTHQVYNYVRMRERRRIAAVKGSNRYGLDIKGRATKQDVNFAGKIIPRGVKVWEVGTDTAKDLFFGRLKVAEPGPGYVHFSRDLPDEFYRQLTAEQRLKQKTARGEQYVWVKRRARNEVLDCTVYALFAAQLLDLHRYTAAMWDRLEAAVQPEPDLFTEAPRAEQPAPAPAAPAVAGPTVPPATQIQSRLRAPAVAGGFAREW</sequence>
<accession>A0AA46DCG5</accession>
<dbReference type="Pfam" id="PF20454">
    <property type="entry name" value="GpA_nuclease"/>
    <property type="match status" value="1"/>
</dbReference>
<reference evidence="4 5" key="1">
    <citation type="submission" date="2019-03" db="EMBL/GenBank/DDBJ databases">
        <title>Genomic Encyclopedia of Type Strains, Phase IV (KMG-IV): sequencing the most valuable type-strain genomes for metagenomic binning, comparative biology and taxonomic classification.</title>
        <authorList>
            <person name="Goeker M."/>
        </authorList>
    </citation>
    <scope>NUCLEOTIDE SEQUENCE [LARGE SCALE GENOMIC DNA]</scope>
    <source>
        <strain evidence="4 5">DSM 15264</strain>
    </source>
</reference>
<organism evidence="4 5">
    <name type="scientific">Caldimonas thermodepolymerans</name>
    <dbReference type="NCBI Taxonomy" id="215580"/>
    <lineage>
        <taxon>Bacteria</taxon>
        <taxon>Pseudomonadati</taxon>
        <taxon>Pseudomonadota</taxon>
        <taxon>Betaproteobacteria</taxon>
        <taxon>Burkholderiales</taxon>
        <taxon>Sphaerotilaceae</taxon>
        <taxon>Caldimonas</taxon>
    </lineage>
</organism>
<dbReference type="GO" id="GO:0005524">
    <property type="term" value="F:ATP binding"/>
    <property type="evidence" value="ECO:0007669"/>
    <property type="project" value="InterPro"/>
</dbReference>
<dbReference type="InterPro" id="IPR008866">
    <property type="entry name" value="Phage_lambda_GpA-like"/>
</dbReference>